<dbReference type="InterPro" id="IPR008912">
    <property type="entry name" value="Uncharacterised_CoxE"/>
</dbReference>
<name>A0A8J7IUR5_9RHOB</name>
<proteinExistence type="predicted"/>
<keyword evidence="2" id="KW-1185">Reference proteome</keyword>
<gene>
    <name evidence="1" type="ORF">JF290_16720</name>
</gene>
<protein>
    <submittedName>
        <fullName evidence="1">VWA domain-containing protein</fullName>
    </submittedName>
</protein>
<dbReference type="PANTHER" id="PTHR39338">
    <property type="entry name" value="BLL5662 PROTEIN-RELATED"/>
    <property type="match status" value="1"/>
</dbReference>
<dbReference type="RefSeq" id="WP_199026048.1">
    <property type="nucleotide sequence ID" value="NZ_JAELVR010000012.1"/>
</dbReference>
<dbReference type="PANTHER" id="PTHR39338:SF7">
    <property type="entry name" value="BLL6692 PROTEIN"/>
    <property type="match status" value="1"/>
</dbReference>
<comment type="caution">
    <text evidence="1">The sequence shown here is derived from an EMBL/GenBank/DDBJ whole genome shotgun (WGS) entry which is preliminary data.</text>
</comment>
<dbReference type="EMBL" id="JAELVR010000012">
    <property type="protein sequence ID" value="MBJ6373171.1"/>
    <property type="molecule type" value="Genomic_DNA"/>
</dbReference>
<organism evidence="1 2">
    <name type="scientific">Sedimentitalea arenosa</name>
    <dbReference type="NCBI Taxonomy" id="2798803"/>
    <lineage>
        <taxon>Bacteria</taxon>
        <taxon>Pseudomonadati</taxon>
        <taxon>Pseudomonadota</taxon>
        <taxon>Alphaproteobacteria</taxon>
        <taxon>Rhodobacterales</taxon>
        <taxon>Paracoccaceae</taxon>
        <taxon>Sedimentitalea</taxon>
    </lineage>
</organism>
<dbReference type="AlphaFoldDB" id="A0A8J7IUR5"/>
<sequence length="395" mass="45538">MFLPFFDNLRKAGIPVSLREYLTFLEGMTAGLATYDVEAFYYLARTAMVKDERNIDKFDRAFAASFKGLEEISFQQVMDAVDIPADWLRKMTEKHLSDAEKAEIEALGGFDKLMETLRERLKEQQGRHQGGNKWIGTGGTSPFGAYGYNPEGVRIGQKESRHQRAVKVWDKREFKNLDDTVELGTRNIKVALKRLRRWAREGAAEELDLDGTIRATAEHGYLDVKTRPERHNAVKVVLFLDVGGSMDPHVKVVEELFSAARSEFKHLEHYYFHNCLYEGVWRDNRRRWDAQIPTHEVLRTYGSDYKCIFVGDASMSPYEIAYPGGANEHWNAEAGSVWLQRAIDQWPDTLWINPVPEKYWDYTHSIQMIQEIFGKEAMVPMTLEGLSRGMKHLTN</sequence>
<evidence type="ECO:0000313" key="1">
    <source>
        <dbReference type="EMBL" id="MBJ6373171.1"/>
    </source>
</evidence>
<dbReference type="Proteomes" id="UP000619079">
    <property type="component" value="Unassembled WGS sequence"/>
</dbReference>
<dbReference type="Pfam" id="PF05762">
    <property type="entry name" value="VWA_CoxE"/>
    <property type="match status" value="1"/>
</dbReference>
<accession>A0A8J7IUR5</accession>
<evidence type="ECO:0000313" key="2">
    <source>
        <dbReference type="Proteomes" id="UP000619079"/>
    </source>
</evidence>
<reference evidence="1" key="1">
    <citation type="submission" date="2020-12" db="EMBL/GenBank/DDBJ databases">
        <title>Sedimentitalea sp. nov., isolated from sand in Incheon.</title>
        <authorList>
            <person name="Kim W."/>
        </authorList>
    </citation>
    <scope>NUCLEOTIDE SEQUENCE</scope>
    <source>
        <strain evidence="1">CAU 1593</strain>
    </source>
</reference>